<keyword evidence="3" id="KW-0540">Nuclease</keyword>
<dbReference type="GO" id="GO:0003964">
    <property type="term" value="F:RNA-directed DNA polymerase activity"/>
    <property type="evidence" value="ECO:0007669"/>
    <property type="project" value="UniProtKB-KW"/>
</dbReference>
<keyword evidence="9" id="KW-1185">Reference proteome</keyword>
<dbReference type="OrthoDB" id="126498at2759"/>
<evidence type="ECO:0000313" key="9">
    <source>
        <dbReference type="Proteomes" id="UP000198211"/>
    </source>
</evidence>
<proteinExistence type="predicted"/>
<dbReference type="GO" id="GO:0016787">
    <property type="term" value="F:hydrolase activity"/>
    <property type="evidence" value="ECO:0007669"/>
    <property type="project" value="UniProtKB-KW"/>
</dbReference>
<evidence type="ECO:0000256" key="1">
    <source>
        <dbReference type="ARBA" id="ARBA00022679"/>
    </source>
</evidence>
<dbReference type="AlphaFoldDB" id="A0A225WBY9"/>
<reference evidence="9" key="1">
    <citation type="submission" date="2017-03" db="EMBL/GenBank/DDBJ databases">
        <title>Phytopthora megakarya and P. palmivora, two closely related causual agents of cacao black pod achieved similar genome size and gene model numbers by different mechanisms.</title>
        <authorList>
            <person name="Ali S."/>
            <person name="Shao J."/>
            <person name="Larry D.J."/>
            <person name="Kronmiller B."/>
            <person name="Shen D."/>
            <person name="Strem M.D."/>
            <person name="Melnick R.L."/>
            <person name="Guiltinan M.J."/>
            <person name="Tyler B.M."/>
            <person name="Meinhardt L.W."/>
            <person name="Bailey B.A."/>
        </authorList>
    </citation>
    <scope>NUCLEOTIDE SEQUENCE [LARGE SCALE GENOMIC DNA]</scope>
    <source>
        <strain evidence="9">zdho120</strain>
    </source>
</reference>
<dbReference type="PANTHER" id="PTHR34072">
    <property type="entry name" value="ENZYMATIC POLYPROTEIN-RELATED"/>
    <property type="match status" value="1"/>
</dbReference>
<keyword evidence="1" id="KW-0808">Transferase</keyword>
<dbReference type="InterPro" id="IPR043502">
    <property type="entry name" value="DNA/RNA_pol_sf"/>
</dbReference>
<accession>A0A225WBY9</accession>
<evidence type="ECO:0000256" key="4">
    <source>
        <dbReference type="ARBA" id="ARBA00022759"/>
    </source>
</evidence>
<evidence type="ECO:0000313" key="8">
    <source>
        <dbReference type="EMBL" id="OWZ14904.1"/>
    </source>
</evidence>
<dbReference type="EMBL" id="NBNE01001235">
    <property type="protein sequence ID" value="OWZ14904.1"/>
    <property type="molecule type" value="Genomic_DNA"/>
</dbReference>
<dbReference type="GO" id="GO:0004519">
    <property type="term" value="F:endonuclease activity"/>
    <property type="evidence" value="ECO:0007669"/>
    <property type="project" value="UniProtKB-KW"/>
</dbReference>
<protein>
    <recommendedName>
        <fullName evidence="7">Reverse transcriptase RNase H-like domain-containing protein</fullName>
    </recommendedName>
</protein>
<dbReference type="PANTHER" id="PTHR34072:SF56">
    <property type="entry name" value="REVERSE TRANSCRIPTASE_RETROTRANSPOSON-DERIVED PROTEIN RNASE H-LIKE DOMAIN-CONTAINING PROTEIN"/>
    <property type="match status" value="1"/>
</dbReference>
<feature type="domain" description="Reverse transcriptase RNase H-like" evidence="7">
    <location>
        <begin position="67"/>
        <end position="184"/>
    </location>
</feature>
<keyword evidence="6" id="KW-0695">RNA-directed DNA polymerase</keyword>
<evidence type="ECO:0000259" key="7">
    <source>
        <dbReference type="Pfam" id="PF17917"/>
    </source>
</evidence>
<keyword evidence="5" id="KW-0378">Hydrolase</keyword>
<keyword evidence="4" id="KW-0255">Endonuclease</keyword>
<dbReference type="CDD" id="cd09274">
    <property type="entry name" value="RNase_HI_RT_Ty3"/>
    <property type="match status" value="1"/>
</dbReference>
<dbReference type="InterPro" id="IPR041373">
    <property type="entry name" value="RT_RNaseH"/>
</dbReference>
<name>A0A225WBY9_9STRA</name>
<gene>
    <name evidence="8" type="ORF">PHMEG_00011538</name>
</gene>
<evidence type="ECO:0000256" key="6">
    <source>
        <dbReference type="ARBA" id="ARBA00022918"/>
    </source>
</evidence>
<sequence length="390" mass="44158">MRSSIIDYGRLVRPLQDKFDSAMATASRRTKRIASGIPITLCTAELRAFDQLKEALSTSATLAFPKPEAETILITDASDVGWSVIVTQVADWKAETSIHEQEHELLVCVGGTFTGAQRNWSVIEKEAYPIVTACDKLSYLLMRPKGFRMYCDHRNLIHVFAPAQEIKKHVRGKLLRWSMKLMEFRFSIEHIDGVQNVWADMISRWAGCKRSIGGAMKRLKKKRERPSEDEAITARSRPNTVTIRPFGDDSFVWPTITSLRASQRQHLAMKPGGLMQGDDGVWMNKDRIWIPDADSDIVYRLLVIAHCGPQGHRGRDSLIETLQRRFQIAHLRQRVDLFLRGCLMCHHVKGGGGELCSDLGPKRIEVKREMRVYTGIICISASRSVTMPIS</sequence>
<evidence type="ECO:0000256" key="3">
    <source>
        <dbReference type="ARBA" id="ARBA00022722"/>
    </source>
</evidence>
<organism evidence="8 9">
    <name type="scientific">Phytophthora megakarya</name>
    <dbReference type="NCBI Taxonomy" id="4795"/>
    <lineage>
        <taxon>Eukaryota</taxon>
        <taxon>Sar</taxon>
        <taxon>Stramenopiles</taxon>
        <taxon>Oomycota</taxon>
        <taxon>Peronosporomycetes</taxon>
        <taxon>Peronosporales</taxon>
        <taxon>Peronosporaceae</taxon>
        <taxon>Phytophthora</taxon>
    </lineage>
</organism>
<comment type="caution">
    <text evidence="8">The sequence shown here is derived from an EMBL/GenBank/DDBJ whole genome shotgun (WGS) entry which is preliminary data.</text>
</comment>
<keyword evidence="2" id="KW-0548">Nucleotidyltransferase</keyword>
<evidence type="ECO:0000256" key="5">
    <source>
        <dbReference type="ARBA" id="ARBA00022801"/>
    </source>
</evidence>
<dbReference type="SUPFAM" id="SSF56672">
    <property type="entry name" value="DNA/RNA polymerases"/>
    <property type="match status" value="1"/>
</dbReference>
<dbReference type="Pfam" id="PF17917">
    <property type="entry name" value="RT_RNaseH"/>
    <property type="match status" value="1"/>
</dbReference>
<evidence type="ECO:0000256" key="2">
    <source>
        <dbReference type="ARBA" id="ARBA00022695"/>
    </source>
</evidence>
<dbReference type="Proteomes" id="UP000198211">
    <property type="component" value="Unassembled WGS sequence"/>
</dbReference>